<feature type="compositionally biased region" description="Basic and acidic residues" evidence="1">
    <location>
        <begin position="724"/>
        <end position="736"/>
    </location>
</feature>
<feature type="compositionally biased region" description="Pro residues" evidence="1">
    <location>
        <begin position="1000"/>
        <end position="1014"/>
    </location>
</feature>
<feature type="region of interest" description="Disordered" evidence="1">
    <location>
        <begin position="1520"/>
        <end position="1539"/>
    </location>
</feature>
<feature type="compositionally biased region" description="Polar residues" evidence="1">
    <location>
        <begin position="439"/>
        <end position="453"/>
    </location>
</feature>
<organism evidence="2 3">
    <name type="scientific">Armadillidium nasatum</name>
    <dbReference type="NCBI Taxonomy" id="96803"/>
    <lineage>
        <taxon>Eukaryota</taxon>
        <taxon>Metazoa</taxon>
        <taxon>Ecdysozoa</taxon>
        <taxon>Arthropoda</taxon>
        <taxon>Crustacea</taxon>
        <taxon>Multicrustacea</taxon>
        <taxon>Malacostraca</taxon>
        <taxon>Eumalacostraca</taxon>
        <taxon>Peracarida</taxon>
        <taxon>Isopoda</taxon>
        <taxon>Oniscidea</taxon>
        <taxon>Crinocheta</taxon>
        <taxon>Armadillidiidae</taxon>
        <taxon>Armadillidium</taxon>
    </lineage>
</organism>
<feature type="compositionally biased region" description="Basic and acidic residues" evidence="1">
    <location>
        <begin position="708"/>
        <end position="717"/>
    </location>
</feature>
<feature type="compositionally biased region" description="Basic and acidic residues" evidence="1">
    <location>
        <begin position="57"/>
        <end position="75"/>
    </location>
</feature>
<feature type="compositionally biased region" description="Basic and acidic residues" evidence="1">
    <location>
        <begin position="124"/>
        <end position="145"/>
    </location>
</feature>
<feature type="compositionally biased region" description="Basic and acidic residues" evidence="1">
    <location>
        <begin position="864"/>
        <end position="882"/>
    </location>
</feature>
<feature type="compositionally biased region" description="Basic and acidic residues" evidence="1">
    <location>
        <begin position="893"/>
        <end position="918"/>
    </location>
</feature>
<accession>A0A5N5SKX0</accession>
<feature type="compositionally biased region" description="Basic residues" evidence="1">
    <location>
        <begin position="295"/>
        <end position="338"/>
    </location>
</feature>
<feature type="region of interest" description="Disordered" evidence="1">
    <location>
        <begin position="1"/>
        <end position="75"/>
    </location>
</feature>
<feature type="compositionally biased region" description="Basic and acidic residues" evidence="1">
    <location>
        <begin position="31"/>
        <end position="40"/>
    </location>
</feature>
<feature type="compositionally biased region" description="Basic and acidic residues" evidence="1">
    <location>
        <begin position="1"/>
        <end position="14"/>
    </location>
</feature>
<protein>
    <submittedName>
        <fullName evidence="2">Uncharacterized protein</fullName>
    </submittedName>
</protein>
<dbReference type="Proteomes" id="UP000326759">
    <property type="component" value="Unassembled WGS sequence"/>
</dbReference>
<feature type="compositionally biased region" description="Basic residues" evidence="1">
    <location>
        <begin position="737"/>
        <end position="749"/>
    </location>
</feature>
<proteinExistence type="predicted"/>
<feature type="compositionally biased region" description="Acidic residues" evidence="1">
    <location>
        <begin position="109"/>
        <end position="123"/>
    </location>
</feature>
<comment type="caution">
    <text evidence="2">The sequence shown here is derived from an EMBL/GenBank/DDBJ whole genome shotgun (WGS) entry which is preliminary data.</text>
</comment>
<feature type="region of interest" description="Disordered" evidence="1">
    <location>
        <begin position="1346"/>
        <end position="1378"/>
    </location>
</feature>
<sequence length="1539" mass="171303">MRGKDVVEKIEKGELSSIQAQQQQMSFISPVKEKESDHKNSSKTSSQSKDSTNDDSQSTKETKKKDSSQSTREKLPKYFRELRTYGAVTSAYRYFPGSVVQYTETKPSDEEEEEKICSTDEEEKICSADEKEKIHSADDEEKICSAEEEEKMCSTDDEEKISSIGDEKISEENEDLPTLGVDEEFLDISNSEISDSLLKNASGTKLTVEELNEEYEAFINTLEYKPDETSSTAGLSEDTLDFNSSLLSFDDFPDVEKPSQLQKKNTKKQKQSSLPSQPKSVKAAKQMLLNPNISKRQRKELKKLKKRLKKEKNERKRLKKEARKKKRSERKLKKKKAKKEIAQNLNVTLANDIPKIKQERNLTPEIKEVKSTIIKVPPPQVHQGETYGKHLSYKYSPKVESHTYSESSGFIEDSHSSQSPVTSSSASLYSFKTYEEDSSSAGQIYEDSSSTGQLYEDSLNAGQIYEDSRDRYSPSNMSVCSPESPTEPSDLYLTHENATDPKHTLDSAASPYSPSSPQSSASDSGAQIPTPRTSLETIPLPSVISRPLDKEMNSESLQSVSIPLSTKVIDDSAKEFTKTEKAQNESTDLDDIPFKKTSQPVVFKLGSKKQSSGLKILPRTQLPGFAENDDEEDRRSPLLDSSALKIEKPRSHLADLSFPLKLSEDSLTLPPKEEVTEVSKLLSHSYFHSKQEKEKILDADGESIISEPRLEESDKSVKPSNELNIKKEREKKSEKRRDRRSPSPKRRDKRRENSPENRYYSPDPSLRDSRSQSPASKWRRIRSPPPKRYKDSEEWREEDKRRVRSGRDDERRSSRSSFSPSRNRTRSPEFSHYSQRHTESIESHYRHREEGPPESWNWSASADGSKDYYPSDERRATQREGSRSSPSRSPKRLSLDERLRQEHGVEVENESRETRDEAYPTAPPPQPPQRYYWECNPPPPLPASGCKPQVIRVGNVLHVLPQDSSPEKGPMIAAPLVPSAEEYAYELGLTSPTPTQTMPIPTPTITPAPTPTPPTSTSTSTPKMVQTGNVIQVVPAESFSPAKDEGTLLSSGFLSTPPPVKPVPPPTPTTSVSNPLAFISSLLASSMSSVSSVSVPSQPPIPPPSEIPLYQPPPPLPEASSQAPVDFIVKTGESVVTSANNLDSQQQQQQAIISAAVAAATASGVTPSNLPIAHLITVLQQQSLLSQPSASTDTTPITTEEGVTGSLQPQIPIHPQFDLETFKQQRKERKERKRYEREQRRKARKEKALLKKAQAQQEKLEQLAKEVKNNDSFDEDDIVIKEAMTEVPELGSPVPDYEVYNDDDLDEEEEKKVPFTPLPLPPEKGILIVPTFRIIRSKERKSVSFADGVMPGYGTSPSGGEEIHSPPPQLYQDKEKKKKLRKKKKVRVKVIKQYVLGDTRMDSPPPPPDVPPPATGVLKLYPGCTHYTCTAPGTFVIYTQQPVKVNGASNIPGLGNASNVTIPPGMLIHSSALSRRCATDTGSSFNGALNSIPSSMPHSFPEVTTTTDSLQQTQYFTGDPTIGSDIGGGTPHDVSPPSV</sequence>
<feature type="compositionally biased region" description="Polar residues" evidence="1">
    <location>
        <begin position="16"/>
        <end position="27"/>
    </location>
</feature>
<feature type="region of interest" description="Disordered" evidence="1">
    <location>
        <begin position="689"/>
        <end position="936"/>
    </location>
</feature>
<feature type="compositionally biased region" description="Basic residues" evidence="1">
    <location>
        <begin position="777"/>
        <end position="787"/>
    </location>
</feature>
<feature type="compositionally biased region" description="Low complexity" evidence="1">
    <location>
        <begin position="42"/>
        <end position="56"/>
    </location>
</feature>
<feature type="region of interest" description="Disordered" evidence="1">
    <location>
        <begin position="398"/>
        <end position="560"/>
    </location>
</feature>
<feature type="region of interest" description="Disordered" evidence="1">
    <location>
        <begin position="990"/>
        <end position="1023"/>
    </location>
</feature>
<evidence type="ECO:0000256" key="1">
    <source>
        <dbReference type="SAM" id="MobiDB-lite"/>
    </source>
</evidence>
<evidence type="ECO:0000313" key="3">
    <source>
        <dbReference type="Proteomes" id="UP000326759"/>
    </source>
</evidence>
<feature type="compositionally biased region" description="Low complexity" evidence="1">
    <location>
        <begin position="271"/>
        <end position="280"/>
    </location>
</feature>
<dbReference type="EMBL" id="SEYY01023780">
    <property type="protein sequence ID" value="KAB7494607.1"/>
    <property type="molecule type" value="Genomic_DNA"/>
</dbReference>
<feature type="compositionally biased region" description="Polar residues" evidence="1">
    <location>
        <begin position="473"/>
        <end position="487"/>
    </location>
</feature>
<feature type="compositionally biased region" description="Basic and acidic residues" evidence="1">
    <location>
        <begin position="788"/>
        <end position="813"/>
    </location>
</feature>
<reference evidence="2 3" key="1">
    <citation type="journal article" date="2019" name="PLoS Biol.">
        <title>Sex chromosomes control vertical transmission of feminizing Wolbachia symbionts in an isopod.</title>
        <authorList>
            <person name="Becking T."/>
            <person name="Chebbi M.A."/>
            <person name="Giraud I."/>
            <person name="Moumen B."/>
            <person name="Laverre T."/>
            <person name="Caubet Y."/>
            <person name="Peccoud J."/>
            <person name="Gilbert C."/>
            <person name="Cordaux R."/>
        </authorList>
    </citation>
    <scope>NUCLEOTIDE SEQUENCE [LARGE SCALE GENOMIC DNA]</scope>
    <source>
        <strain evidence="2">ANa2</strain>
        <tissue evidence="2">Whole body excluding digestive tract and cuticle</tissue>
    </source>
</reference>
<name>A0A5N5SKX0_9CRUS</name>
<gene>
    <name evidence="2" type="ORF">Anas_09634</name>
</gene>
<feature type="region of interest" description="Disordered" evidence="1">
    <location>
        <begin position="103"/>
        <end position="180"/>
    </location>
</feature>
<keyword evidence="3" id="KW-1185">Reference proteome</keyword>
<feature type="compositionally biased region" description="Low complexity" evidence="1">
    <location>
        <begin position="416"/>
        <end position="427"/>
    </location>
</feature>
<evidence type="ECO:0000313" key="2">
    <source>
        <dbReference type="EMBL" id="KAB7494607.1"/>
    </source>
</evidence>
<feature type="compositionally biased region" description="Basic and acidic residues" evidence="1">
    <location>
        <begin position="836"/>
        <end position="851"/>
    </location>
</feature>
<feature type="compositionally biased region" description="Acidic residues" evidence="1">
    <location>
        <begin position="146"/>
        <end position="159"/>
    </location>
</feature>
<feature type="region of interest" description="Disordered" evidence="1">
    <location>
        <begin position="618"/>
        <end position="643"/>
    </location>
</feature>
<feature type="compositionally biased region" description="Low complexity" evidence="1">
    <location>
        <begin position="990"/>
        <end position="999"/>
    </location>
</feature>
<feature type="compositionally biased region" description="Low complexity" evidence="1">
    <location>
        <begin position="507"/>
        <end position="524"/>
    </location>
</feature>
<feature type="compositionally biased region" description="Basic and acidic residues" evidence="1">
    <location>
        <begin position="689"/>
        <end position="698"/>
    </location>
</feature>
<feature type="region of interest" description="Disordered" evidence="1">
    <location>
        <begin position="1186"/>
        <end position="1251"/>
    </location>
</feature>
<dbReference type="OrthoDB" id="6380980at2759"/>
<feature type="compositionally biased region" description="Polar residues" evidence="1">
    <location>
        <begin position="525"/>
        <end position="536"/>
    </location>
</feature>
<feature type="region of interest" description="Disordered" evidence="1">
    <location>
        <begin position="251"/>
        <end position="340"/>
    </location>
</feature>